<dbReference type="AlphaFoldDB" id="A0A1E5UF12"/>
<organism evidence="2 3">
    <name type="scientific">Cloacibacterium normanense</name>
    <dbReference type="NCBI Taxonomy" id="237258"/>
    <lineage>
        <taxon>Bacteria</taxon>
        <taxon>Pseudomonadati</taxon>
        <taxon>Bacteroidota</taxon>
        <taxon>Flavobacteriia</taxon>
        <taxon>Flavobacteriales</taxon>
        <taxon>Weeksellaceae</taxon>
    </lineage>
</organism>
<evidence type="ECO:0000256" key="1">
    <source>
        <dbReference type="SAM" id="SignalP"/>
    </source>
</evidence>
<keyword evidence="1" id="KW-0732">Signal</keyword>
<dbReference type="OrthoDB" id="978645at2"/>
<comment type="caution">
    <text evidence="2">The sequence shown here is derived from an EMBL/GenBank/DDBJ whole genome shotgun (WGS) entry which is preliminary data.</text>
</comment>
<reference evidence="2 3" key="1">
    <citation type="submission" date="2016-09" db="EMBL/GenBank/DDBJ databases">
        <authorList>
            <person name="Capua I."/>
            <person name="De Benedictis P."/>
            <person name="Joannis T."/>
            <person name="Lombin L.H."/>
            <person name="Cattoli G."/>
        </authorList>
    </citation>
    <scope>NUCLEOTIDE SEQUENCE [LARGE SCALE GENOMIC DNA]</scope>
    <source>
        <strain evidence="2 3">NRS-1</strain>
    </source>
</reference>
<feature type="chain" id="PRO_5009186903" evidence="1">
    <location>
        <begin position="24"/>
        <end position="166"/>
    </location>
</feature>
<feature type="signal peptide" evidence="1">
    <location>
        <begin position="1"/>
        <end position="23"/>
    </location>
</feature>
<evidence type="ECO:0000313" key="3">
    <source>
        <dbReference type="Proteomes" id="UP000095601"/>
    </source>
</evidence>
<accession>A0A1E5UF12</accession>
<gene>
    <name evidence="2" type="ORF">BHF72_2268</name>
</gene>
<name>A0A1E5UF12_9FLAO</name>
<dbReference type="EMBL" id="MKGI01000043">
    <property type="protein sequence ID" value="OEL11398.1"/>
    <property type="molecule type" value="Genomic_DNA"/>
</dbReference>
<dbReference type="RefSeq" id="WP_069798443.1">
    <property type="nucleotide sequence ID" value="NZ_CP034157.1"/>
</dbReference>
<sequence length="166" mass="18287">MRRIVKVLSLLSFIFLGTQVAKAQLYDVAIGGQVDTGVGESLVGVSIKYQPFQFVAIEFSGNYGGGFTALQVIPQFVYTISEQTDGLAIYVGAGPSYITGGHPAKVKAFNIVGVAGAEFELVDYPISFFADWRPRFYQEDPGFYNTMQIEKGFEPGRFSFGLRYTF</sequence>
<dbReference type="KEGG" id="cnr:EB819_04595"/>
<keyword evidence="3" id="KW-1185">Reference proteome</keyword>
<protein>
    <submittedName>
        <fullName evidence="2">Outer membrane insertion C-terminal signal domain protein</fullName>
    </submittedName>
</protein>
<evidence type="ECO:0000313" key="2">
    <source>
        <dbReference type="EMBL" id="OEL11398.1"/>
    </source>
</evidence>
<dbReference type="Proteomes" id="UP000095601">
    <property type="component" value="Unassembled WGS sequence"/>
</dbReference>
<proteinExistence type="predicted"/>